<dbReference type="SUPFAM" id="SSF56037">
    <property type="entry name" value="PheT/TilS domain"/>
    <property type="match status" value="1"/>
</dbReference>
<dbReference type="GO" id="GO:0003723">
    <property type="term" value="F:RNA binding"/>
    <property type="evidence" value="ECO:0007669"/>
    <property type="project" value="InterPro"/>
</dbReference>
<dbReference type="SUPFAM" id="SSF54991">
    <property type="entry name" value="Anticodon-binding domain of PheRS"/>
    <property type="match status" value="1"/>
</dbReference>
<evidence type="ECO:0000256" key="12">
    <source>
        <dbReference type="ARBA" id="ARBA00033189"/>
    </source>
</evidence>
<feature type="domain" description="FDX-ACB" evidence="14">
    <location>
        <begin position="564"/>
        <end position="648"/>
    </location>
</feature>
<evidence type="ECO:0000256" key="8">
    <source>
        <dbReference type="ARBA" id="ARBA00022840"/>
    </source>
</evidence>
<gene>
    <name evidence="16" type="ORF">A2628_01090</name>
</gene>
<comment type="similarity">
    <text evidence="2">Belongs to the phenylalanyl-tRNA synthetase beta subunit family. Type 1 subfamily.</text>
</comment>
<name>A0A1F7YJB7_9BACT</name>
<dbReference type="Gene3D" id="3.50.40.10">
    <property type="entry name" value="Phenylalanyl-trna Synthetase, Chain B, domain 3"/>
    <property type="match status" value="1"/>
</dbReference>
<dbReference type="PROSITE" id="PS51483">
    <property type="entry name" value="B5"/>
    <property type="match status" value="1"/>
</dbReference>
<reference evidence="16 17" key="1">
    <citation type="journal article" date="2016" name="Nat. Commun.">
        <title>Thousands of microbial genomes shed light on interconnected biogeochemical processes in an aquifer system.</title>
        <authorList>
            <person name="Anantharaman K."/>
            <person name="Brown C.T."/>
            <person name="Hug L.A."/>
            <person name="Sharon I."/>
            <person name="Castelle C.J."/>
            <person name="Probst A.J."/>
            <person name="Thomas B.C."/>
            <person name="Singh A."/>
            <person name="Wilkins M.J."/>
            <person name="Karaoz U."/>
            <person name="Brodie E.L."/>
            <person name="Williams K.H."/>
            <person name="Hubbard S.S."/>
            <person name="Banfield J.F."/>
        </authorList>
    </citation>
    <scope>NUCLEOTIDE SEQUENCE [LARGE SCALE GENOMIC DNA]</scope>
</reference>
<evidence type="ECO:0000256" key="7">
    <source>
        <dbReference type="ARBA" id="ARBA00022741"/>
    </source>
</evidence>
<dbReference type="GO" id="GO:0000287">
    <property type="term" value="F:magnesium ion binding"/>
    <property type="evidence" value="ECO:0007669"/>
    <property type="project" value="InterPro"/>
</dbReference>
<keyword evidence="5 16" id="KW-0436">Ligase</keyword>
<evidence type="ECO:0000256" key="9">
    <source>
        <dbReference type="ARBA" id="ARBA00022842"/>
    </source>
</evidence>
<sequence>MRFPINWLKEYVSLPDKLSVLTDRLTMAGHMLDKIDEVNENRILDLELRGNRADCYSIRGIAREISAIFDKQLKELPLYQDTKLTHALKDFTINAESQFVKRVMAIRIKDVKITPSPPEIRRRLEEYGIPALNNIVDLTNYVMLETGQPMHAFDSEKLGKFLKVRLAKVGEEITTFQDMNIKLISDDLVWADEKSVLSVAGAVGGKYHSISDMTTHVLLEAASYNQANIRRTVHRHYLLTDAGIRHEKELDSNLVEEGIKRFLYLLKKYNWGSIDGGIFDYYPKPVKPRTLILNFNYLTSLSGLIIEKDAVLKILKRLYFNIISVNDNEIEVQIPTFRTDVEGQEDVIEEILRILSYDEISTKTLALEIPENITPDFIKQENDIKNSLTSLGFDEIISLPFVNPELQKYNLLLSDKASPITIENRPSPEIEEMRMTILPSLISYVTKIKNERGESARIFEVGKIYYQKNSKYIENRALGIAYWNKKNNDFRKFKGYLEAFLKLMQITEMQYSSADNSGLAKSFNIRVKKAVIGIGGMLQDTYFTEIYLDKLLDNAAVIPVALWPNFPPQIEDLTLIIPTKTEIGKVIAAIQSTHDQLTEVRLMDIFGDSYTFRISYQSPNRTLTDSEVDKIRKEIFRILRTKYGVTIKEN</sequence>
<proteinExistence type="inferred from homology"/>
<dbReference type="GO" id="GO:0009328">
    <property type="term" value="C:phenylalanine-tRNA ligase complex"/>
    <property type="evidence" value="ECO:0007669"/>
    <property type="project" value="TreeGrafter"/>
</dbReference>
<dbReference type="SMART" id="SM00874">
    <property type="entry name" value="B5"/>
    <property type="match status" value="1"/>
</dbReference>
<dbReference type="PANTHER" id="PTHR10947:SF0">
    <property type="entry name" value="PHENYLALANINE--TRNA LIGASE BETA SUBUNIT"/>
    <property type="match status" value="1"/>
</dbReference>
<evidence type="ECO:0000256" key="13">
    <source>
        <dbReference type="ARBA" id="ARBA00049255"/>
    </source>
</evidence>
<dbReference type="NCBIfam" id="TIGR00472">
    <property type="entry name" value="pheT_bact"/>
    <property type="match status" value="1"/>
</dbReference>
<comment type="cofactor">
    <cofactor evidence="1">
        <name>Mg(2+)</name>
        <dbReference type="ChEBI" id="CHEBI:18420"/>
    </cofactor>
</comment>
<dbReference type="GO" id="GO:0006432">
    <property type="term" value="P:phenylalanyl-tRNA aminoacylation"/>
    <property type="evidence" value="ECO:0007669"/>
    <property type="project" value="InterPro"/>
</dbReference>
<dbReference type="Gene3D" id="3.30.930.10">
    <property type="entry name" value="Bira Bifunctional Protein, Domain 2"/>
    <property type="match status" value="1"/>
</dbReference>
<keyword evidence="9" id="KW-0460">Magnesium</keyword>
<evidence type="ECO:0000256" key="6">
    <source>
        <dbReference type="ARBA" id="ARBA00022723"/>
    </source>
</evidence>
<dbReference type="AlphaFoldDB" id="A0A1F7YJB7"/>
<dbReference type="SUPFAM" id="SSF46955">
    <property type="entry name" value="Putative DNA-binding domain"/>
    <property type="match status" value="2"/>
</dbReference>
<dbReference type="InterPro" id="IPR041616">
    <property type="entry name" value="PheRS_beta_core"/>
</dbReference>
<dbReference type="InterPro" id="IPR045864">
    <property type="entry name" value="aa-tRNA-synth_II/BPL/LPL"/>
</dbReference>
<feature type="domain" description="B5" evidence="15">
    <location>
        <begin position="286"/>
        <end position="362"/>
    </location>
</feature>
<dbReference type="InterPro" id="IPR005121">
    <property type="entry name" value="Fdx_antiC-bd"/>
</dbReference>
<evidence type="ECO:0000256" key="3">
    <source>
        <dbReference type="ARBA" id="ARBA00011209"/>
    </source>
</evidence>
<dbReference type="InterPro" id="IPR005147">
    <property type="entry name" value="tRNA_synthase_B5-dom"/>
</dbReference>
<dbReference type="GO" id="GO:0004826">
    <property type="term" value="F:phenylalanine-tRNA ligase activity"/>
    <property type="evidence" value="ECO:0007669"/>
    <property type="project" value="UniProtKB-EC"/>
</dbReference>
<evidence type="ECO:0000259" key="15">
    <source>
        <dbReference type="PROSITE" id="PS51483"/>
    </source>
</evidence>
<dbReference type="InterPro" id="IPR045060">
    <property type="entry name" value="Phe-tRNA-ligase_IIc_bsu"/>
</dbReference>
<dbReference type="InterPro" id="IPR005146">
    <property type="entry name" value="B3/B4_tRNA-bd"/>
</dbReference>
<keyword evidence="11" id="KW-0030">Aminoacyl-tRNA synthetase</keyword>
<protein>
    <recommendedName>
        <fullName evidence="4">phenylalanine--tRNA ligase</fullName>
        <ecNumber evidence="4">6.1.1.20</ecNumber>
    </recommendedName>
    <alternativeName>
        <fullName evidence="12">Phenylalanyl-tRNA synthetase beta subunit</fullName>
    </alternativeName>
</protein>
<dbReference type="Pfam" id="PF03483">
    <property type="entry name" value="B3_4"/>
    <property type="match status" value="1"/>
</dbReference>
<dbReference type="InterPro" id="IPR004532">
    <property type="entry name" value="Phe-tRNA-ligase_IIc_bsu_bact"/>
</dbReference>
<comment type="subunit">
    <text evidence="3">Tetramer of two alpha and two beta subunits.</text>
</comment>
<keyword evidence="6" id="KW-0479">Metal-binding</keyword>
<dbReference type="Pfam" id="PF03147">
    <property type="entry name" value="FDX-ACB"/>
    <property type="match status" value="1"/>
</dbReference>
<comment type="caution">
    <text evidence="16">The sequence shown here is derived from an EMBL/GenBank/DDBJ whole genome shotgun (WGS) entry which is preliminary data.</text>
</comment>
<dbReference type="Proteomes" id="UP000179221">
    <property type="component" value="Unassembled WGS sequence"/>
</dbReference>
<accession>A0A1F7YJB7</accession>
<evidence type="ECO:0000313" key="17">
    <source>
        <dbReference type="Proteomes" id="UP000179221"/>
    </source>
</evidence>
<dbReference type="InterPro" id="IPR009061">
    <property type="entry name" value="DNA-bd_dom_put_sf"/>
</dbReference>
<keyword evidence="10" id="KW-0648">Protein biosynthesis</keyword>
<dbReference type="Gene3D" id="3.30.70.380">
    <property type="entry name" value="Ferrodoxin-fold anticodon-binding domain"/>
    <property type="match status" value="1"/>
</dbReference>
<evidence type="ECO:0000256" key="10">
    <source>
        <dbReference type="ARBA" id="ARBA00022917"/>
    </source>
</evidence>
<dbReference type="InterPro" id="IPR020825">
    <property type="entry name" value="Phe-tRNA_synthase-like_B3/B4"/>
</dbReference>
<evidence type="ECO:0000256" key="2">
    <source>
        <dbReference type="ARBA" id="ARBA00008653"/>
    </source>
</evidence>
<evidence type="ECO:0000256" key="1">
    <source>
        <dbReference type="ARBA" id="ARBA00001946"/>
    </source>
</evidence>
<evidence type="ECO:0000256" key="11">
    <source>
        <dbReference type="ARBA" id="ARBA00023146"/>
    </source>
</evidence>
<dbReference type="SMART" id="SM00873">
    <property type="entry name" value="B3_4"/>
    <property type="match status" value="1"/>
</dbReference>
<keyword evidence="7" id="KW-0547">Nucleotide-binding</keyword>
<dbReference type="EMBL" id="MGGL01000004">
    <property type="protein sequence ID" value="OGM27383.1"/>
    <property type="molecule type" value="Genomic_DNA"/>
</dbReference>
<dbReference type="SUPFAM" id="SSF55681">
    <property type="entry name" value="Class II aaRS and biotin synthetases"/>
    <property type="match status" value="1"/>
</dbReference>
<keyword evidence="8" id="KW-0067">ATP-binding</keyword>
<dbReference type="InterPro" id="IPR036690">
    <property type="entry name" value="Fdx_antiC-bd_sf"/>
</dbReference>
<dbReference type="SMART" id="SM00896">
    <property type="entry name" value="FDX-ACB"/>
    <property type="match status" value="1"/>
</dbReference>
<dbReference type="Pfam" id="PF17759">
    <property type="entry name" value="tRNA_synthFbeta"/>
    <property type="match status" value="1"/>
</dbReference>
<evidence type="ECO:0000256" key="4">
    <source>
        <dbReference type="ARBA" id="ARBA00012814"/>
    </source>
</evidence>
<evidence type="ECO:0000259" key="14">
    <source>
        <dbReference type="PROSITE" id="PS51447"/>
    </source>
</evidence>
<evidence type="ECO:0000256" key="5">
    <source>
        <dbReference type="ARBA" id="ARBA00022598"/>
    </source>
</evidence>
<comment type="catalytic activity">
    <reaction evidence="13">
        <text>tRNA(Phe) + L-phenylalanine + ATP = L-phenylalanyl-tRNA(Phe) + AMP + diphosphate + H(+)</text>
        <dbReference type="Rhea" id="RHEA:19413"/>
        <dbReference type="Rhea" id="RHEA-COMP:9668"/>
        <dbReference type="Rhea" id="RHEA-COMP:9699"/>
        <dbReference type="ChEBI" id="CHEBI:15378"/>
        <dbReference type="ChEBI" id="CHEBI:30616"/>
        <dbReference type="ChEBI" id="CHEBI:33019"/>
        <dbReference type="ChEBI" id="CHEBI:58095"/>
        <dbReference type="ChEBI" id="CHEBI:78442"/>
        <dbReference type="ChEBI" id="CHEBI:78531"/>
        <dbReference type="ChEBI" id="CHEBI:456215"/>
        <dbReference type="EC" id="6.1.1.20"/>
    </reaction>
</comment>
<dbReference type="Pfam" id="PF03484">
    <property type="entry name" value="B5"/>
    <property type="match status" value="1"/>
</dbReference>
<dbReference type="EC" id="6.1.1.20" evidence="4"/>
<dbReference type="PANTHER" id="PTHR10947">
    <property type="entry name" value="PHENYLALANYL-TRNA SYNTHETASE BETA CHAIN AND LEUCINE-RICH REPEAT-CONTAINING PROTEIN 47"/>
    <property type="match status" value="1"/>
</dbReference>
<dbReference type="Gene3D" id="3.30.56.10">
    <property type="match status" value="2"/>
</dbReference>
<organism evidence="16 17">
    <name type="scientific">Candidatus Woesebacteria bacterium RIFCSPHIGHO2_01_FULL_40_22</name>
    <dbReference type="NCBI Taxonomy" id="1802499"/>
    <lineage>
        <taxon>Bacteria</taxon>
        <taxon>Candidatus Woeseibacteriota</taxon>
    </lineage>
</organism>
<dbReference type="PROSITE" id="PS51447">
    <property type="entry name" value="FDX_ACB"/>
    <property type="match status" value="1"/>
</dbReference>
<dbReference type="GO" id="GO:0005524">
    <property type="term" value="F:ATP binding"/>
    <property type="evidence" value="ECO:0007669"/>
    <property type="project" value="UniProtKB-KW"/>
</dbReference>
<evidence type="ECO:0000313" key="16">
    <source>
        <dbReference type="EMBL" id="OGM27383.1"/>
    </source>
</evidence>